<evidence type="ECO:0000259" key="6">
    <source>
        <dbReference type="PROSITE" id="PS50011"/>
    </source>
</evidence>
<keyword evidence="5" id="KW-0723">Serine/threonine-protein kinase</keyword>
<organism evidence="7 8">
    <name type="scientific">Caenorhabditis tropicalis</name>
    <dbReference type="NCBI Taxonomy" id="1561998"/>
    <lineage>
        <taxon>Eukaryota</taxon>
        <taxon>Metazoa</taxon>
        <taxon>Ecdysozoa</taxon>
        <taxon>Nematoda</taxon>
        <taxon>Chromadorea</taxon>
        <taxon>Rhabditida</taxon>
        <taxon>Rhabditina</taxon>
        <taxon>Rhabditomorpha</taxon>
        <taxon>Rhabditoidea</taxon>
        <taxon>Rhabditidae</taxon>
        <taxon>Peloderinae</taxon>
        <taxon>Caenorhabditis</taxon>
    </lineage>
</organism>
<dbReference type="EC" id="2.7.11.1" evidence="1"/>
<dbReference type="InterPro" id="IPR050235">
    <property type="entry name" value="CK1_Ser-Thr_kinase"/>
</dbReference>
<dbReference type="InterPro" id="IPR000719">
    <property type="entry name" value="Prot_kinase_dom"/>
</dbReference>
<evidence type="ECO:0000256" key="4">
    <source>
        <dbReference type="PROSITE-ProRule" id="PRU10141"/>
    </source>
</evidence>
<keyword evidence="2 4" id="KW-0547">Nucleotide-binding</keyword>
<dbReference type="PROSITE" id="PS50011">
    <property type="entry name" value="PROTEIN_KINASE_DOM"/>
    <property type="match status" value="1"/>
</dbReference>
<dbReference type="eggNOG" id="KOG1164">
    <property type="taxonomic scope" value="Eukaryota"/>
</dbReference>
<evidence type="ECO:0000313" key="8">
    <source>
        <dbReference type="WBParaSite" id="Csp11.Scaffold620.g6154.t1"/>
    </source>
</evidence>
<dbReference type="Gene3D" id="1.10.510.10">
    <property type="entry name" value="Transferase(Phosphotransferase) domain 1"/>
    <property type="match status" value="1"/>
</dbReference>
<dbReference type="Proteomes" id="UP000095282">
    <property type="component" value="Unplaced"/>
</dbReference>
<dbReference type="STRING" id="1561998.A0A1I7TI41"/>
<name>A0A1I7TI41_9PELO</name>
<dbReference type="PROSITE" id="PS00107">
    <property type="entry name" value="PROTEIN_KINASE_ATP"/>
    <property type="match status" value="1"/>
</dbReference>
<feature type="binding site" evidence="4">
    <location>
        <position position="50"/>
    </location>
    <ligand>
        <name>ATP</name>
        <dbReference type="ChEBI" id="CHEBI:30616"/>
    </ligand>
</feature>
<dbReference type="SMART" id="SM00220">
    <property type="entry name" value="S_TKc"/>
    <property type="match status" value="1"/>
</dbReference>
<dbReference type="InterPro" id="IPR008271">
    <property type="entry name" value="Ser/Thr_kinase_AS"/>
</dbReference>
<dbReference type="Pfam" id="PF00069">
    <property type="entry name" value="Pkinase"/>
    <property type="match status" value="1"/>
</dbReference>
<keyword evidence="7" id="KW-1185">Reference proteome</keyword>
<comment type="similarity">
    <text evidence="5">Belongs to the protein kinase superfamily.</text>
</comment>
<proteinExistence type="inferred from homology"/>
<dbReference type="GO" id="GO:0004674">
    <property type="term" value="F:protein serine/threonine kinase activity"/>
    <property type="evidence" value="ECO:0007669"/>
    <property type="project" value="UniProtKB-KW"/>
</dbReference>
<feature type="domain" description="Protein kinase" evidence="6">
    <location>
        <begin position="23"/>
        <end position="297"/>
    </location>
</feature>
<dbReference type="GO" id="GO:0005524">
    <property type="term" value="F:ATP binding"/>
    <property type="evidence" value="ECO:0007669"/>
    <property type="project" value="UniProtKB-UniRule"/>
</dbReference>
<keyword evidence="3 4" id="KW-0067">ATP-binding</keyword>
<dbReference type="InterPro" id="IPR011009">
    <property type="entry name" value="Kinase-like_dom_sf"/>
</dbReference>
<dbReference type="InterPro" id="IPR017441">
    <property type="entry name" value="Protein_kinase_ATP_BS"/>
</dbReference>
<sequence length="300" mass="34488">MFQKSNMFQIDTFSQIGRQISEYKLMKLIGRGRFGGVYLAKNDDMKVAVKITTDHHSWENERDILRRLNGISGVPRLFWDGNESCFYALTMSQYYRSLAELTLLNQVTHYSFSKGNIQKLLFQIVNILEAVHDKGVLHRDIKPTNLMVTNPEGHFNVTRCVLIDYGLSHVYDHNNKKNNGRYNFEKLMHSPPNVIMNGNPSPQDDLIQLTYCTFGWNNCDMDGFTTGTKDEQYKYKLNLLRNPESHLPSALLWLLPFFKKVSELPLDYDSIRVAIQSASPSSNASGNLMLTMRNGFLKLS</sequence>
<protein>
    <recommendedName>
        <fullName evidence="1">non-specific serine/threonine protein kinase</fullName>
        <ecNumber evidence="1">2.7.11.1</ecNumber>
    </recommendedName>
</protein>
<dbReference type="AlphaFoldDB" id="A0A1I7TI41"/>
<evidence type="ECO:0000256" key="1">
    <source>
        <dbReference type="ARBA" id="ARBA00012513"/>
    </source>
</evidence>
<keyword evidence="5" id="KW-0808">Transferase</keyword>
<accession>A0A1I7TI41</accession>
<keyword evidence="5" id="KW-0418">Kinase</keyword>
<dbReference type="PANTHER" id="PTHR11909">
    <property type="entry name" value="CASEIN KINASE-RELATED"/>
    <property type="match status" value="1"/>
</dbReference>
<evidence type="ECO:0000256" key="3">
    <source>
        <dbReference type="ARBA" id="ARBA00022840"/>
    </source>
</evidence>
<evidence type="ECO:0000256" key="5">
    <source>
        <dbReference type="RuleBase" id="RU000304"/>
    </source>
</evidence>
<dbReference type="SUPFAM" id="SSF56112">
    <property type="entry name" value="Protein kinase-like (PK-like)"/>
    <property type="match status" value="1"/>
</dbReference>
<dbReference type="WBParaSite" id="Csp11.Scaffold620.g6154.t1">
    <property type="protein sequence ID" value="Csp11.Scaffold620.g6154.t1"/>
    <property type="gene ID" value="Csp11.Scaffold620.g6154"/>
</dbReference>
<reference evidence="8" key="1">
    <citation type="submission" date="2016-11" db="UniProtKB">
        <authorList>
            <consortium name="WormBaseParasite"/>
        </authorList>
    </citation>
    <scope>IDENTIFICATION</scope>
</reference>
<evidence type="ECO:0000256" key="2">
    <source>
        <dbReference type="ARBA" id="ARBA00022741"/>
    </source>
</evidence>
<evidence type="ECO:0000313" key="7">
    <source>
        <dbReference type="Proteomes" id="UP000095282"/>
    </source>
</evidence>
<dbReference type="PROSITE" id="PS00108">
    <property type="entry name" value="PROTEIN_KINASE_ST"/>
    <property type="match status" value="1"/>
</dbReference>